<dbReference type="PANTHER" id="PTHR30537:SF3">
    <property type="entry name" value="TRANSCRIPTIONAL REGULATORY PROTEIN"/>
    <property type="match status" value="1"/>
</dbReference>
<evidence type="ECO:0000256" key="4">
    <source>
        <dbReference type="ARBA" id="ARBA00023163"/>
    </source>
</evidence>
<evidence type="ECO:0000313" key="5">
    <source>
        <dbReference type="EMBL" id="SGZ11210.1"/>
    </source>
</evidence>
<dbReference type="OrthoDB" id="570111at2"/>
<name>A0A090IDR8_9GAMM</name>
<dbReference type="GO" id="GO:0006351">
    <property type="term" value="P:DNA-templated transcription"/>
    <property type="evidence" value="ECO:0007669"/>
    <property type="project" value="TreeGrafter"/>
</dbReference>
<dbReference type="Proteomes" id="UP000183794">
    <property type="component" value="Unassembled WGS sequence"/>
</dbReference>
<dbReference type="RefSeq" id="WP_045110657.1">
    <property type="nucleotide sequence ID" value="NZ_CAWQZC010000034.1"/>
</dbReference>
<dbReference type="Pfam" id="PF03466">
    <property type="entry name" value="LysR_substrate"/>
    <property type="match status" value="1"/>
</dbReference>
<dbReference type="Gene3D" id="3.40.190.290">
    <property type="match status" value="1"/>
</dbReference>
<dbReference type="EMBL" id="FPLD01000102">
    <property type="protein sequence ID" value="SGZ11210.1"/>
    <property type="molecule type" value="Genomic_DNA"/>
</dbReference>
<dbReference type="GO" id="GO:0003700">
    <property type="term" value="F:DNA-binding transcription factor activity"/>
    <property type="evidence" value="ECO:0007669"/>
    <property type="project" value="InterPro"/>
</dbReference>
<evidence type="ECO:0000313" key="6">
    <source>
        <dbReference type="Proteomes" id="UP000183794"/>
    </source>
</evidence>
<dbReference type="SUPFAM" id="SSF46785">
    <property type="entry name" value="Winged helix' DNA-binding domain"/>
    <property type="match status" value="1"/>
</dbReference>
<dbReference type="AlphaFoldDB" id="A0A090IDR8"/>
<dbReference type="InterPro" id="IPR058163">
    <property type="entry name" value="LysR-type_TF_proteobact-type"/>
</dbReference>
<dbReference type="STRING" id="80854.MVIS_2489"/>
<evidence type="ECO:0000256" key="2">
    <source>
        <dbReference type="ARBA" id="ARBA00023015"/>
    </source>
</evidence>
<dbReference type="HOGENOM" id="CLU_039613_2_0_6"/>
<dbReference type="KEGG" id="mvs:MVIS_2489"/>
<evidence type="ECO:0000256" key="1">
    <source>
        <dbReference type="ARBA" id="ARBA00009437"/>
    </source>
</evidence>
<proteinExistence type="inferred from homology"/>
<keyword evidence="2" id="KW-0805">Transcription regulation</keyword>
<dbReference type="InterPro" id="IPR036388">
    <property type="entry name" value="WH-like_DNA-bd_sf"/>
</dbReference>
<gene>
    <name evidence="5" type="ORF">NVI5450_3659</name>
</gene>
<dbReference type="InterPro" id="IPR036390">
    <property type="entry name" value="WH_DNA-bd_sf"/>
</dbReference>
<sequence length="298" mass="33796">MKNISWDDYKIAYQVAIDGSLSQAGKSLGINHATVLRRINQLESALEIKLFFRHQRGYKVTDAGAILIEELPDLIARFSKLEHQLQNIESNISGELRISTINSYSAQLAPALKAFRDIHPAIRIKVLSTDDIVPLESGAAHVSLRVGPKPDGADLIVKELTRFKTSYFASAEYIQTFGKPTTNSSYNQHYWALPTADKYRIPFVRHIVDNIDKSRIVFQSNHFPDVNQAVIEGMGIGPMGEHQAKFYPSLVKVQLNSPQSEEAIWFVYHKDSKHSARVKCFYAFLHERLKKLTELENK</sequence>
<dbReference type="PATRIC" id="fig|80854.5.peg.2649"/>
<dbReference type="PROSITE" id="PS50931">
    <property type="entry name" value="HTH_LYSR"/>
    <property type="match status" value="1"/>
</dbReference>
<dbReference type="PANTHER" id="PTHR30537">
    <property type="entry name" value="HTH-TYPE TRANSCRIPTIONAL REGULATOR"/>
    <property type="match status" value="1"/>
</dbReference>
<keyword evidence="3" id="KW-0238">DNA-binding</keyword>
<dbReference type="InterPro" id="IPR000847">
    <property type="entry name" value="LysR_HTH_N"/>
</dbReference>
<evidence type="ECO:0000256" key="3">
    <source>
        <dbReference type="ARBA" id="ARBA00023125"/>
    </source>
</evidence>
<accession>A0A090IDR8</accession>
<protein>
    <submittedName>
        <fullName evidence="5">Transcriptional regulator, LysR family</fullName>
    </submittedName>
</protein>
<dbReference type="InterPro" id="IPR005119">
    <property type="entry name" value="LysR_subst-bd"/>
</dbReference>
<dbReference type="Gene3D" id="1.10.10.10">
    <property type="entry name" value="Winged helix-like DNA-binding domain superfamily/Winged helix DNA-binding domain"/>
    <property type="match status" value="1"/>
</dbReference>
<dbReference type="GO" id="GO:0043565">
    <property type="term" value="F:sequence-specific DNA binding"/>
    <property type="evidence" value="ECO:0007669"/>
    <property type="project" value="TreeGrafter"/>
</dbReference>
<keyword evidence="4" id="KW-0804">Transcription</keyword>
<organism evidence="5 6">
    <name type="scientific">Moritella viscosa</name>
    <dbReference type="NCBI Taxonomy" id="80854"/>
    <lineage>
        <taxon>Bacteria</taxon>
        <taxon>Pseudomonadati</taxon>
        <taxon>Pseudomonadota</taxon>
        <taxon>Gammaproteobacteria</taxon>
        <taxon>Alteromonadales</taxon>
        <taxon>Moritellaceae</taxon>
        <taxon>Moritella</taxon>
    </lineage>
</organism>
<dbReference type="SUPFAM" id="SSF53850">
    <property type="entry name" value="Periplasmic binding protein-like II"/>
    <property type="match status" value="1"/>
</dbReference>
<reference evidence="5 6" key="1">
    <citation type="submission" date="2016-11" db="EMBL/GenBank/DDBJ databases">
        <authorList>
            <person name="Jaros S."/>
            <person name="Januszkiewicz K."/>
            <person name="Wedrychowicz H."/>
        </authorList>
    </citation>
    <scope>NUCLEOTIDE SEQUENCE [LARGE SCALE GENOMIC DNA]</scope>
    <source>
        <strain evidence="5">NVI 5450</strain>
    </source>
</reference>
<dbReference type="Pfam" id="PF00126">
    <property type="entry name" value="HTH_1"/>
    <property type="match status" value="1"/>
</dbReference>
<comment type="similarity">
    <text evidence="1">Belongs to the LysR transcriptional regulatory family.</text>
</comment>
<dbReference type="GeneID" id="61297289"/>